<dbReference type="Gene3D" id="3.50.50.60">
    <property type="entry name" value="FAD/NAD(P)-binding domain"/>
    <property type="match status" value="1"/>
</dbReference>
<evidence type="ECO:0000259" key="7">
    <source>
        <dbReference type="Pfam" id="PF01266"/>
    </source>
</evidence>
<protein>
    <recommendedName>
        <fullName evidence="7">FAD dependent oxidoreductase domain-containing protein</fullName>
    </recommendedName>
</protein>
<gene>
    <name evidence="8" type="ORF">L202_00267</name>
</gene>
<dbReference type="PANTHER" id="PTHR10961">
    <property type="entry name" value="PEROXISOMAL SARCOSINE OXIDASE"/>
    <property type="match status" value="1"/>
</dbReference>
<organism evidence="8 9">
    <name type="scientific">Cryptococcus amylolentus CBS 6039</name>
    <dbReference type="NCBI Taxonomy" id="1295533"/>
    <lineage>
        <taxon>Eukaryota</taxon>
        <taxon>Fungi</taxon>
        <taxon>Dikarya</taxon>
        <taxon>Basidiomycota</taxon>
        <taxon>Agaricomycotina</taxon>
        <taxon>Tremellomycetes</taxon>
        <taxon>Tremellales</taxon>
        <taxon>Cryptococcaceae</taxon>
        <taxon>Cryptococcus</taxon>
    </lineage>
</organism>
<dbReference type="EMBL" id="AWGJ01000001">
    <property type="protein sequence ID" value="ODN84284.1"/>
    <property type="molecule type" value="Genomic_DNA"/>
</dbReference>
<dbReference type="InterPro" id="IPR036188">
    <property type="entry name" value="FAD/NAD-bd_sf"/>
</dbReference>
<evidence type="ECO:0000256" key="2">
    <source>
        <dbReference type="ARBA" id="ARBA00010989"/>
    </source>
</evidence>
<dbReference type="SUPFAM" id="SSF51905">
    <property type="entry name" value="FAD/NAD(P)-binding domain"/>
    <property type="match status" value="1"/>
</dbReference>
<dbReference type="STRING" id="1295533.A0A1E3I6P2"/>
<evidence type="ECO:0000256" key="3">
    <source>
        <dbReference type="ARBA" id="ARBA00022630"/>
    </source>
</evidence>
<dbReference type="GO" id="GO:0051698">
    <property type="term" value="F:saccharopine oxidase activity"/>
    <property type="evidence" value="ECO:0007669"/>
    <property type="project" value="TreeGrafter"/>
</dbReference>
<feature type="region of interest" description="Disordered" evidence="6">
    <location>
        <begin position="411"/>
        <end position="444"/>
    </location>
</feature>
<comment type="cofactor">
    <cofactor evidence="1">
        <name>FAD</name>
        <dbReference type="ChEBI" id="CHEBI:57692"/>
    </cofactor>
</comment>
<dbReference type="GO" id="GO:0050660">
    <property type="term" value="F:flavin adenine dinucleotide binding"/>
    <property type="evidence" value="ECO:0007669"/>
    <property type="project" value="InterPro"/>
</dbReference>
<keyword evidence="4" id="KW-0274">FAD</keyword>
<sequence length="444" mass="48470">MTSATTPTPSGPLASKSSKLIIVGGGGTMGSSTALHLARRGYTDITIMDVYPIPSSNSAGNDLNKIASADDVDGFAGCTALCWDAWMTDPLFEPFAHEVGKLSLTVEGEDEELEYLKNKYKRMSDLGREDIKWLDNVDEILKAAPHLAKADIAGWKGIHCTRGGWVAARDALDAVGRELQKVGVKAIFGSSGTFDSLVLGDDDETVKGVRAKDGSVVEADLVVVATGAWTPALIDLEGQCVSKCWCFAHIQLTPEEAAELKDIPTVYNSVYGFFFEPRPDNHLLKLVNEFPGYTNFQSCQPFGSSTVQRISVPRSHADHPDDTMPQPCLEEIERLVQKTLPHLVGRELINKAICWCTDTADGEWLICEHPKWKGVVVASGDSGRTFKMLPVVGGQIADLIEDKLSDERRHAWRWRPGAGDPKGKGRPGPRALDLSEIETTWQHD</sequence>
<dbReference type="AlphaFoldDB" id="A0A1E3I6P2"/>
<keyword evidence="9" id="KW-1185">Reference proteome</keyword>
<dbReference type="InterPro" id="IPR006076">
    <property type="entry name" value="FAD-dep_OxRdtase"/>
</dbReference>
<evidence type="ECO:0000313" key="8">
    <source>
        <dbReference type="EMBL" id="ODN84284.1"/>
    </source>
</evidence>
<evidence type="ECO:0000256" key="5">
    <source>
        <dbReference type="ARBA" id="ARBA00023002"/>
    </source>
</evidence>
<reference evidence="8 9" key="1">
    <citation type="submission" date="2016-06" db="EMBL/GenBank/DDBJ databases">
        <title>Evolution of pathogenesis and genome organization in the Tremellales.</title>
        <authorList>
            <person name="Cuomo C."/>
            <person name="Litvintseva A."/>
            <person name="Heitman J."/>
            <person name="Chen Y."/>
            <person name="Sun S."/>
            <person name="Springer D."/>
            <person name="Dromer F."/>
            <person name="Young S."/>
            <person name="Zeng Q."/>
            <person name="Chapman S."/>
            <person name="Gujja S."/>
            <person name="Saif S."/>
            <person name="Birren B."/>
        </authorList>
    </citation>
    <scope>NUCLEOTIDE SEQUENCE [LARGE SCALE GENOMIC DNA]</scope>
    <source>
        <strain evidence="8 9">CBS 6039</strain>
    </source>
</reference>
<dbReference type="Pfam" id="PF01266">
    <property type="entry name" value="DAO"/>
    <property type="match status" value="1"/>
</dbReference>
<feature type="domain" description="FAD dependent oxidoreductase" evidence="7">
    <location>
        <begin position="21"/>
        <end position="399"/>
    </location>
</feature>
<comment type="caution">
    <text evidence="8">The sequence shown here is derived from an EMBL/GenBank/DDBJ whole genome shotgun (WGS) entry which is preliminary data.</text>
</comment>
<dbReference type="Proteomes" id="UP000094065">
    <property type="component" value="Unassembled WGS sequence"/>
</dbReference>
<dbReference type="InterPro" id="IPR045170">
    <property type="entry name" value="MTOX"/>
</dbReference>
<comment type="similarity">
    <text evidence="2">Belongs to the MSOX/MTOX family.</text>
</comment>
<accession>A0A1E3I6P2</accession>
<evidence type="ECO:0000256" key="1">
    <source>
        <dbReference type="ARBA" id="ARBA00001974"/>
    </source>
</evidence>
<dbReference type="Gene3D" id="3.30.9.10">
    <property type="entry name" value="D-Amino Acid Oxidase, subunit A, domain 2"/>
    <property type="match status" value="1"/>
</dbReference>
<dbReference type="RefSeq" id="XP_018998087.1">
    <property type="nucleotide sequence ID" value="XM_019133382.1"/>
</dbReference>
<dbReference type="GeneID" id="30151576"/>
<evidence type="ECO:0000256" key="6">
    <source>
        <dbReference type="SAM" id="MobiDB-lite"/>
    </source>
</evidence>
<evidence type="ECO:0000256" key="4">
    <source>
        <dbReference type="ARBA" id="ARBA00022827"/>
    </source>
</evidence>
<dbReference type="GO" id="GO:0008115">
    <property type="term" value="F:sarcosine oxidase activity"/>
    <property type="evidence" value="ECO:0007669"/>
    <property type="project" value="TreeGrafter"/>
</dbReference>
<dbReference type="OrthoDB" id="2219495at2759"/>
<keyword evidence="5" id="KW-0560">Oxidoreductase</keyword>
<dbReference type="PANTHER" id="PTHR10961:SF26">
    <property type="entry name" value="L-SACCHAROPINE OXIDASE"/>
    <property type="match status" value="1"/>
</dbReference>
<name>A0A1E3I6P2_9TREE</name>
<keyword evidence="3" id="KW-0285">Flavoprotein</keyword>
<evidence type="ECO:0000313" key="9">
    <source>
        <dbReference type="Proteomes" id="UP000094065"/>
    </source>
</evidence>
<proteinExistence type="inferred from homology"/>